<dbReference type="PANTHER" id="PTHR11538">
    <property type="entry name" value="PHENYLALANYL-TRNA SYNTHETASE"/>
    <property type="match status" value="1"/>
</dbReference>
<name>A0ABP0IJG1_9DINO</name>
<comment type="caution">
    <text evidence="6">The sequence shown here is derived from an EMBL/GenBank/DDBJ whole genome shotgun (WGS) entry which is preliminary data.</text>
</comment>
<feature type="domain" description="25S rRNA (uridine-N(3))-methyltransferase BMT5-like" evidence="5">
    <location>
        <begin position="366"/>
        <end position="516"/>
    </location>
</feature>
<accession>A0ABP0IJG1</accession>
<evidence type="ECO:0000256" key="2">
    <source>
        <dbReference type="SAM" id="MobiDB-lite"/>
    </source>
</evidence>
<feature type="domain" description="Potassium channel tetramerisation-type BTB" evidence="4">
    <location>
        <begin position="149"/>
        <end position="222"/>
    </location>
</feature>
<reference evidence="6 7" key="1">
    <citation type="submission" date="2024-02" db="EMBL/GenBank/DDBJ databases">
        <authorList>
            <person name="Chen Y."/>
            <person name="Shah S."/>
            <person name="Dougan E. K."/>
            <person name="Thang M."/>
            <person name="Chan C."/>
        </authorList>
    </citation>
    <scope>NUCLEOTIDE SEQUENCE [LARGE SCALE GENOMIC DNA]</scope>
</reference>
<dbReference type="Pfam" id="PF01479">
    <property type="entry name" value="S4"/>
    <property type="match status" value="1"/>
</dbReference>
<dbReference type="PROSITE" id="PS50889">
    <property type="entry name" value="S4"/>
    <property type="match status" value="1"/>
</dbReference>
<dbReference type="EMBL" id="CAXAMN010003080">
    <property type="protein sequence ID" value="CAK9002746.1"/>
    <property type="molecule type" value="Genomic_DNA"/>
</dbReference>
<dbReference type="InterPro" id="IPR011333">
    <property type="entry name" value="SKP1/BTB/POZ_sf"/>
</dbReference>
<evidence type="ECO:0000313" key="7">
    <source>
        <dbReference type="Proteomes" id="UP001642484"/>
    </source>
</evidence>
<dbReference type="PANTHER" id="PTHR11538:SF26">
    <property type="entry name" value="FERREDOXIN-FOLD ANTICODON-BINDING DOMAIN-CONTAINING PROTEIN 1"/>
    <property type="match status" value="1"/>
</dbReference>
<dbReference type="Gene3D" id="3.30.710.10">
    <property type="entry name" value="Potassium Channel Kv1.1, Chain A"/>
    <property type="match status" value="1"/>
</dbReference>
<dbReference type="InterPro" id="IPR002942">
    <property type="entry name" value="S4_RNA-bd"/>
</dbReference>
<dbReference type="SUPFAM" id="SSF55120">
    <property type="entry name" value="Pseudouridine synthase"/>
    <property type="match status" value="1"/>
</dbReference>
<dbReference type="InterPro" id="IPR019446">
    <property type="entry name" value="BMT5-like"/>
</dbReference>
<keyword evidence="1" id="KW-0694">RNA-binding</keyword>
<dbReference type="SUPFAM" id="SSF54695">
    <property type="entry name" value="POZ domain"/>
    <property type="match status" value="1"/>
</dbReference>
<dbReference type="Proteomes" id="UP001642484">
    <property type="component" value="Unassembled WGS sequence"/>
</dbReference>
<protein>
    <recommendedName>
        <fullName evidence="8">C2H2-type domain-containing protein</fullName>
    </recommendedName>
</protein>
<dbReference type="Pfam" id="PF10354">
    <property type="entry name" value="BMT5-like"/>
    <property type="match status" value="1"/>
</dbReference>
<proteinExistence type="predicted"/>
<evidence type="ECO:0000259" key="4">
    <source>
        <dbReference type="Pfam" id="PF02214"/>
    </source>
</evidence>
<evidence type="ECO:0000313" key="6">
    <source>
        <dbReference type="EMBL" id="CAK9002746.1"/>
    </source>
</evidence>
<dbReference type="InterPro" id="IPR003131">
    <property type="entry name" value="T1-type_BTB"/>
</dbReference>
<sequence>MADEAKRPKVTLIAKADKGETLKATGPGDGRLRPAPARTVRTERDVKVIKESHSKEIKEPKEAKGPEVTEVLKPQEPRPQVRTPTRPKVPVKAAGAPKRVPAKRTAATVPMPEPNGVVVTSASVVKPPTLPAPRAEPPTPAAPLSAAHFNVGGQTFQVAAKLVKAKPETLLAKLLAKADSNRLIHVPVDICPDRFRILLDWYRYGEIWVPHTTAVKAVLRDAARKELRDEQVWKENEGKGLEFPKEIVVNGAFRSLQPDASQVSRTLVTTIINRWAGFHTFFAGILHEIDEHFKSVGSRSADSIDPIDEEAAAAEEIFDFPRFAVQLFREEAVMMEEQNLRHPRGKATPRSWGSLCHNASMVSRVLTVGDGDLSFSLALSRAFGEALQTTATTWLTCEELCSRYESAGSTREELLSSGVCVLHRVDACNLQLAELGCAASPFDVVIFNFPHLGDVAEDCHSPASEHVKQHQALLAHFLHSASSVTSEVHLTLCGEQASLWDLHGAAERLGWKESRSLCLSHARHLFSTDMLTENRLPLLEDFAVGRLASLVAVPAEPTWRCRRKWRNGSLGFVHWASRYGYEHRRHESEQLMNIGNCTTFVFQTSDAGKAPCTLADAHAVQHQCKICGQECQDGETLAQHLLLPASPAASAQIQVCQRCSKAFSSQRALQQHVASCGSIQAKAAKEKDLKQGNGYVGDAGMGLVVSVDVVVELEGERLLHFARQMDTLRKHLSTKSSAKRAIEGGELTLNGERVEESRKLHPGDVVRLRLNKAREIQESTVARARAVKLVTLNYGGRKLTADSALDAGSAVAWQVIRSVCPDGVAIVWKPSGMRSLGSHAGTLQTSLPWLPELQDSFNPFHVSPTPLSRLEIGCSGLSLVALNEPVRSELYQYLLAGCVTHVFKALVHGRAGSEGETRMLNWRGATWKTPHAEEEFEKESFPEQEGDSEVSVQSVGASEAVMSTIELSTASACGRCCGSLCYLMRMHGTPVVGDMLARSARTGSLDG</sequence>
<dbReference type="InterPro" id="IPR036986">
    <property type="entry name" value="S4_RNA-bd_sf"/>
</dbReference>
<keyword evidence="7" id="KW-1185">Reference proteome</keyword>
<dbReference type="SUPFAM" id="SSF55174">
    <property type="entry name" value="Alpha-L RNA-binding motif"/>
    <property type="match status" value="1"/>
</dbReference>
<evidence type="ECO:0000259" key="5">
    <source>
        <dbReference type="Pfam" id="PF10354"/>
    </source>
</evidence>
<feature type="compositionally biased region" description="Basic and acidic residues" evidence="2">
    <location>
        <begin position="40"/>
        <end position="67"/>
    </location>
</feature>
<dbReference type="Gene3D" id="3.10.290.10">
    <property type="entry name" value="RNA-binding S4 domain"/>
    <property type="match status" value="1"/>
</dbReference>
<gene>
    <name evidence="6" type="ORF">CCMP2556_LOCUS6992</name>
</gene>
<dbReference type="Gene3D" id="3.30.2350.10">
    <property type="entry name" value="Pseudouridine synthase"/>
    <property type="match status" value="1"/>
</dbReference>
<dbReference type="InterPro" id="IPR020103">
    <property type="entry name" value="PsdUridine_synth_cat_dom_sf"/>
</dbReference>
<feature type="domain" description="RNA-binding S4" evidence="3">
    <location>
        <begin position="733"/>
        <end position="766"/>
    </location>
</feature>
<organism evidence="6 7">
    <name type="scientific">Durusdinium trenchii</name>
    <dbReference type="NCBI Taxonomy" id="1381693"/>
    <lineage>
        <taxon>Eukaryota</taxon>
        <taxon>Sar</taxon>
        <taxon>Alveolata</taxon>
        <taxon>Dinophyceae</taxon>
        <taxon>Suessiales</taxon>
        <taxon>Symbiodiniaceae</taxon>
        <taxon>Durusdinium</taxon>
    </lineage>
</organism>
<evidence type="ECO:0000259" key="3">
    <source>
        <dbReference type="Pfam" id="PF01479"/>
    </source>
</evidence>
<feature type="region of interest" description="Disordered" evidence="2">
    <location>
        <begin position="1"/>
        <end position="114"/>
    </location>
</feature>
<dbReference type="Pfam" id="PF02214">
    <property type="entry name" value="BTB_2"/>
    <property type="match status" value="1"/>
</dbReference>
<evidence type="ECO:0000256" key="1">
    <source>
        <dbReference type="PROSITE-ProRule" id="PRU00182"/>
    </source>
</evidence>
<evidence type="ECO:0008006" key="8">
    <source>
        <dbReference type="Google" id="ProtNLM"/>
    </source>
</evidence>
<dbReference type="Gene3D" id="3.30.160.60">
    <property type="entry name" value="Classic Zinc Finger"/>
    <property type="match status" value="1"/>
</dbReference>